<sequence>MGLVKANIDAALDISSGKGVGFLCRRQGFYLAWWNRMPKLWLANKAAHCLAKFGLTLGGALCWMEDAPS</sequence>
<gene>
    <name evidence="1" type="ORF">Dsin_007217</name>
</gene>
<proteinExistence type="predicted"/>
<keyword evidence="2" id="KW-1185">Reference proteome</keyword>
<dbReference type="EMBL" id="JANJYJ010000002">
    <property type="protein sequence ID" value="KAK3227355.1"/>
    <property type="molecule type" value="Genomic_DNA"/>
</dbReference>
<comment type="caution">
    <text evidence="1">The sequence shown here is derived from an EMBL/GenBank/DDBJ whole genome shotgun (WGS) entry which is preliminary data.</text>
</comment>
<evidence type="ECO:0000313" key="1">
    <source>
        <dbReference type="EMBL" id="KAK3227355.1"/>
    </source>
</evidence>
<name>A0AAE0B121_9ROSI</name>
<dbReference type="AlphaFoldDB" id="A0AAE0B121"/>
<accession>A0AAE0B121</accession>
<dbReference type="Proteomes" id="UP001281410">
    <property type="component" value="Unassembled WGS sequence"/>
</dbReference>
<organism evidence="1 2">
    <name type="scientific">Dipteronia sinensis</name>
    <dbReference type="NCBI Taxonomy" id="43782"/>
    <lineage>
        <taxon>Eukaryota</taxon>
        <taxon>Viridiplantae</taxon>
        <taxon>Streptophyta</taxon>
        <taxon>Embryophyta</taxon>
        <taxon>Tracheophyta</taxon>
        <taxon>Spermatophyta</taxon>
        <taxon>Magnoliopsida</taxon>
        <taxon>eudicotyledons</taxon>
        <taxon>Gunneridae</taxon>
        <taxon>Pentapetalae</taxon>
        <taxon>rosids</taxon>
        <taxon>malvids</taxon>
        <taxon>Sapindales</taxon>
        <taxon>Sapindaceae</taxon>
        <taxon>Hippocastanoideae</taxon>
        <taxon>Acereae</taxon>
        <taxon>Dipteronia</taxon>
    </lineage>
</organism>
<evidence type="ECO:0000313" key="2">
    <source>
        <dbReference type="Proteomes" id="UP001281410"/>
    </source>
</evidence>
<protein>
    <submittedName>
        <fullName evidence="1">Uncharacterized protein</fullName>
    </submittedName>
</protein>
<reference evidence="1" key="1">
    <citation type="journal article" date="2023" name="Plant J.">
        <title>Genome sequences and population genomics provide insights into the demographic history, inbreeding, and mutation load of two 'living fossil' tree species of Dipteronia.</title>
        <authorList>
            <person name="Feng Y."/>
            <person name="Comes H.P."/>
            <person name="Chen J."/>
            <person name="Zhu S."/>
            <person name="Lu R."/>
            <person name="Zhang X."/>
            <person name="Li P."/>
            <person name="Qiu J."/>
            <person name="Olsen K.M."/>
            <person name="Qiu Y."/>
        </authorList>
    </citation>
    <scope>NUCLEOTIDE SEQUENCE</scope>
    <source>
        <strain evidence="1">NBL</strain>
    </source>
</reference>